<dbReference type="SUPFAM" id="SSF57889">
    <property type="entry name" value="Cysteine-rich domain"/>
    <property type="match status" value="1"/>
</dbReference>
<dbReference type="Pfam" id="PF00130">
    <property type="entry name" value="C1_1"/>
    <property type="match status" value="1"/>
</dbReference>
<proteinExistence type="inferred from homology"/>
<dbReference type="PANTHER" id="PTHR22988">
    <property type="entry name" value="MYOTONIC DYSTROPHY S/T KINASE-RELATED"/>
    <property type="match status" value="1"/>
</dbReference>
<evidence type="ECO:0000256" key="5">
    <source>
        <dbReference type="ARBA" id="ARBA00022723"/>
    </source>
</evidence>
<evidence type="ECO:0000256" key="6">
    <source>
        <dbReference type="ARBA" id="ARBA00022741"/>
    </source>
</evidence>
<evidence type="ECO:0000256" key="1">
    <source>
        <dbReference type="ARBA" id="ARBA00012513"/>
    </source>
</evidence>
<dbReference type="InterPro" id="IPR000719">
    <property type="entry name" value="Prot_kinase_dom"/>
</dbReference>
<evidence type="ECO:0000256" key="16">
    <source>
        <dbReference type="SAM" id="MobiDB-lite"/>
    </source>
</evidence>
<organism evidence="20 21">
    <name type="scientific">Jimgerdemannia flammicorona</name>
    <dbReference type="NCBI Taxonomy" id="994334"/>
    <lineage>
        <taxon>Eukaryota</taxon>
        <taxon>Fungi</taxon>
        <taxon>Fungi incertae sedis</taxon>
        <taxon>Mucoromycota</taxon>
        <taxon>Mucoromycotina</taxon>
        <taxon>Endogonomycetes</taxon>
        <taxon>Endogonales</taxon>
        <taxon>Endogonaceae</taxon>
        <taxon>Jimgerdemannia</taxon>
    </lineage>
</organism>
<feature type="compositionally biased region" description="Basic and acidic residues" evidence="16">
    <location>
        <begin position="1113"/>
        <end position="1127"/>
    </location>
</feature>
<dbReference type="InterPro" id="IPR008271">
    <property type="entry name" value="Ser/Thr_kinase_AS"/>
</dbReference>
<dbReference type="EMBL" id="RBNJ01002933">
    <property type="protein sequence ID" value="RUS31448.1"/>
    <property type="molecule type" value="Genomic_DNA"/>
</dbReference>
<feature type="compositionally biased region" description="Basic and acidic residues" evidence="16">
    <location>
        <begin position="1134"/>
        <end position="1147"/>
    </location>
</feature>
<evidence type="ECO:0000259" key="17">
    <source>
        <dbReference type="PROSITE" id="PS50011"/>
    </source>
</evidence>
<dbReference type="FunFam" id="1.10.510.10:FF:000751">
    <property type="entry name" value="Non-specific serine/threonine protein kinase"/>
    <property type="match status" value="1"/>
</dbReference>
<evidence type="ECO:0000313" key="21">
    <source>
        <dbReference type="Proteomes" id="UP000274822"/>
    </source>
</evidence>
<dbReference type="PROSITE" id="PS00108">
    <property type="entry name" value="PROTEIN_KINASE_ST"/>
    <property type="match status" value="1"/>
</dbReference>
<dbReference type="Pfam" id="PF25346">
    <property type="entry name" value="PH_MRCK"/>
    <property type="match status" value="1"/>
</dbReference>
<keyword evidence="11 15" id="KW-0175">Coiled coil</keyword>
<comment type="catalytic activity">
    <reaction evidence="14">
        <text>L-seryl-[protein] + ATP = O-phospho-L-seryl-[protein] + ADP + H(+)</text>
        <dbReference type="Rhea" id="RHEA:17989"/>
        <dbReference type="Rhea" id="RHEA-COMP:9863"/>
        <dbReference type="Rhea" id="RHEA-COMP:11604"/>
        <dbReference type="ChEBI" id="CHEBI:15378"/>
        <dbReference type="ChEBI" id="CHEBI:29999"/>
        <dbReference type="ChEBI" id="CHEBI:30616"/>
        <dbReference type="ChEBI" id="CHEBI:83421"/>
        <dbReference type="ChEBI" id="CHEBI:456216"/>
        <dbReference type="EC" id="2.7.11.1"/>
    </reaction>
</comment>
<feature type="domain" description="Protein kinase" evidence="17">
    <location>
        <begin position="79"/>
        <end position="366"/>
    </location>
</feature>
<dbReference type="SMART" id="SM00220">
    <property type="entry name" value="S_TKc"/>
    <property type="match status" value="1"/>
</dbReference>
<evidence type="ECO:0000256" key="4">
    <source>
        <dbReference type="ARBA" id="ARBA00022679"/>
    </source>
</evidence>
<feature type="region of interest" description="Disordered" evidence="16">
    <location>
        <begin position="918"/>
        <end position="945"/>
    </location>
</feature>
<feature type="region of interest" description="Disordered" evidence="16">
    <location>
        <begin position="1113"/>
        <end position="1198"/>
    </location>
</feature>
<dbReference type="GO" id="GO:0005856">
    <property type="term" value="C:cytoskeleton"/>
    <property type="evidence" value="ECO:0007669"/>
    <property type="project" value="TreeGrafter"/>
</dbReference>
<dbReference type="GO" id="GO:0004674">
    <property type="term" value="F:protein serine/threonine kinase activity"/>
    <property type="evidence" value="ECO:0007669"/>
    <property type="project" value="UniProtKB-KW"/>
</dbReference>
<evidence type="ECO:0000313" key="20">
    <source>
        <dbReference type="EMBL" id="RUS31448.1"/>
    </source>
</evidence>
<evidence type="ECO:0000259" key="19">
    <source>
        <dbReference type="PROSITE" id="PS51285"/>
    </source>
</evidence>
<dbReference type="SMART" id="SM00133">
    <property type="entry name" value="S_TK_X"/>
    <property type="match status" value="1"/>
</dbReference>
<keyword evidence="21" id="KW-1185">Reference proteome</keyword>
<comment type="caution">
    <text evidence="20">The sequence shown here is derived from an EMBL/GenBank/DDBJ whole genome shotgun (WGS) entry which is preliminary data.</text>
</comment>
<comment type="similarity">
    <text evidence="12">Belongs to the protein kinase superfamily. STE Ser/Thr protein kinase family. COT1 subfamily.</text>
</comment>
<evidence type="ECO:0000256" key="3">
    <source>
        <dbReference type="ARBA" id="ARBA00022553"/>
    </source>
</evidence>
<keyword evidence="5" id="KW-0479">Metal-binding</keyword>
<keyword evidence="4" id="KW-0808">Transferase</keyword>
<dbReference type="InterPro" id="IPR011009">
    <property type="entry name" value="Kinase-like_dom_sf"/>
</dbReference>
<evidence type="ECO:0000256" key="8">
    <source>
        <dbReference type="ARBA" id="ARBA00022777"/>
    </source>
</evidence>
<dbReference type="PROSITE" id="PS51285">
    <property type="entry name" value="AGC_KINASE_CTER"/>
    <property type="match status" value="1"/>
</dbReference>
<dbReference type="InterPro" id="IPR057529">
    <property type="entry name" value="MRCK/ROCK_PH"/>
</dbReference>
<keyword evidence="8" id="KW-0418">Kinase</keyword>
<dbReference type="PANTHER" id="PTHR22988:SF71">
    <property type="entry name" value="CITRON RHO-INTERACTING KINASE"/>
    <property type="match status" value="1"/>
</dbReference>
<dbReference type="Pfam" id="PF00069">
    <property type="entry name" value="Pkinase"/>
    <property type="match status" value="1"/>
</dbReference>
<dbReference type="SUPFAM" id="SSF56112">
    <property type="entry name" value="Protein kinase-like (PK-like)"/>
    <property type="match status" value="1"/>
</dbReference>
<dbReference type="GO" id="GO:0005524">
    <property type="term" value="F:ATP binding"/>
    <property type="evidence" value="ECO:0007669"/>
    <property type="project" value="UniProtKB-KW"/>
</dbReference>
<feature type="compositionally biased region" description="Polar residues" evidence="16">
    <location>
        <begin position="498"/>
        <end position="507"/>
    </location>
</feature>
<gene>
    <name evidence="20" type="ORF">BC938DRAFT_477774</name>
</gene>
<accession>A0A433QNW4</accession>
<evidence type="ECO:0000259" key="18">
    <source>
        <dbReference type="PROSITE" id="PS50081"/>
    </source>
</evidence>
<evidence type="ECO:0000256" key="14">
    <source>
        <dbReference type="ARBA" id="ARBA00048679"/>
    </source>
</evidence>
<feature type="compositionally biased region" description="Basic and acidic residues" evidence="16">
    <location>
        <begin position="662"/>
        <end position="678"/>
    </location>
</feature>
<dbReference type="SMART" id="SM00109">
    <property type="entry name" value="C1"/>
    <property type="match status" value="1"/>
</dbReference>
<keyword evidence="3" id="KW-0597">Phosphoprotein</keyword>
<feature type="region of interest" description="Disordered" evidence="16">
    <location>
        <begin position="644"/>
        <end position="678"/>
    </location>
</feature>
<keyword evidence="10" id="KW-0067">ATP-binding</keyword>
<dbReference type="InterPro" id="IPR000961">
    <property type="entry name" value="AGC-kinase_C"/>
</dbReference>
<keyword evidence="9" id="KW-0862">Zinc</keyword>
<feature type="coiled-coil region" evidence="15">
    <location>
        <begin position="520"/>
        <end position="587"/>
    </location>
</feature>
<feature type="domain" description="AGC-kinase C-terminal" evidence="19">
    <location>
        <begin position="367"/>
        <end position="443"/>
    </location>
</feature>
<dbReference type="InterPro" id="IPR046349">
    <property type="entry name" value="C1-like_sf"/>
</dbReference>
<dbReference type="Gene3D" id="1.10.510.10">
    <property type="entry name" value="Transferase(Phosphotransferase) domain 1"/>
    <property type="match status" value="1"/>
</dbReference>
<keyword evidence="7" id="KW-0863">Zinc-finger</keyword>
<dbReference type="GO" id="GO:0008270">
    <property type="term" value="F:zinc ion binding"/>
    <property type="evidence" value="ECO:0007669"/>
    <property type="project" value="UniProtKB-KW"/>
</dbReference>
<dbReference type="Gene3D" id="3.30.200.20">
    <property type="entry name" value="Phosphorylase Kinase, domain 1"/>
    <property type="match status" value="1"/>
</dbReference>
<dbReference type="PROSITE" id="PS50081">
    <property type="entry name" value="ZF_DAG_PE_2"/>
    <property type="match status" value="1"/>
</dbReference>
<evidence type="ECO:0000256" key="11">
    <source>
        <dbReference type="ARBA" id="ARBA00023054"/>
    </source>
</evidence>
<evidence type="ECO:0000256" key="12">
    <source>
        <dbReference type="ARBA" id="ARBA00038271"/>
    </source>
</evidence>
<feature type="coiled-coil region" evidence="15">
    <location>
        <begin position="791"/>
        <end position="846"/>
    </location>
</feature>
<feature type="compositionally biased region" description="Gly residues" evidence="16">
    <location>
        <begin position="1410"/>
        <end position="1419"/>
    </location>
</feature>
<evidence type="ECO:0000256" key="10">
    <source>
        <dbReference type="ARBA" id="ARBA00022840"/>
    </source>
</evidence>
<evidence type="ECO:0000256" key="15">
    <source>
        <dbReference type="SAM" id="Coils"/>
    </source>
</evidence>
<dbReference type="Proteomes" id="UP000274822">
    <property type="component" value="Unassembled WGS sequence"/>
</dbReference>
<evidence type="ECO:0000256" key="7">
    <source>
        <dbReference type="ARBA" id="ARBA00022771"/>
    </source>
</evidence>
<dbReference type="InterPro" id="IPR002219">
    <property type="entry name" value="PKC_DAG/PE"/>
</dbReference>
<evidence type="ECO:0000256" key="2">
    <source>
        <dbReference type="ARBA" id="ARBA00022527"/>
    </source>
</evidence>
<dbReference type="CDD" id="cd00029">
    <property type="entry name" value="C1"/>
    <property type="match status" value="1"/>
</dbReference>
<feature type="compositionally biased region" description="Basic and acidic residues" evidence="16">
    <location>
        <begin position="481"/>
        <end position="494"/>
    </location>
</feature>
<feature type="domain" description="Phorbol-ester/DAG-type" evidence="18">
    <location>
        <begin position="1304"/>
        <end position="1354"/>
    </location>
</feature>
<dbReference type="GO" id="GO:0005737">
    <property type="term" value="C:cytoplasm"/>
    <property type="evidence" value="ECO:0007669"/>
    <property type="project" value="TreeGrafter"/>
</dbReference>
<dbReference type="Gene3D" id="2.30.29.30">
    <property type="entry name" value="Pleckstrin-homology domain (PH domain)/Phosphotyrosine-binding domain (PTB)"/>
    <property type="match status" value="1"/>
</dbReference>
<keyword evidence="2" id="KW-0723">Serine/threonine-protein kinase</keyword>
<protein>
    <recommendedName>
        <fullName evidence="1">non-specific serine/threonine protein kinase</fullName>
        <ecNumber evidence="1">2.7.11.1</ecNumber>
    </recommendedName>
</protein>
<evidence type="ECO:0000256" key="13">
    <source>
        <dbReference type="ARBA" id="ARBA00047899"/>
    </source>
</evidence>
<dbReference type="Gene3D" id="3.30.60.20">
    <property type="match status" value="1"/>
</dbReference>
<dbReference type="InterPro" id="IPR050839">
    <property type="entry name" value="Rho-assoc_Ser/Thr_Kinase"/>
</dbReference>
<feature type="region of interest" description="Disordered" evidence="16">
    <location>
        <begin position="481"/>
        <end position="510"/>
    </location>
</feature>
<dbReference type="GO" id="GO:0031032">
    <property type="term" value="P:actomyosin structure organization"/>
    <property type="evidence" value="ECO:0007669"/>
    <property type="project" value="TreeGrafter"/>
</dbReference>
<evidence type="ECO:0000256" key="9">
    <source>
        <dbReference type="ARBA" id="ARBA00022833"/>
    </source>
</evidence>
<dbReference type="EC" id="2.7.11.1" evidence="1"/>
<keyword evidence="6" id="KW-0547">Nucleotide-binding</keyword>
<dbReference type="PROSITE" id="PS00479">
    <property type="entry name" value="ZF_DAG_PE_1"/>
    <property type="match status" value="1"/>
</dbReference>
<comment type="catalytic activity">
    <reaction evidence="13">
        <text>L-threonyl-[protein] + ATP = O-phospho-L-threonyl-[protein] + ADP + H(+)</text>
        <dbReference type="Rhea" id="RHEA:46608"/>
        <dbReference type="Rhea" id="RHEA-COMP:11060"/>
        <dbReference type="Rhea" id="RHEA-COMP:11605"/>
        <dbReference type="ChEBI" id="CHEBI:15378"/>
        <dbReference type="ChEBI" id="CHEBI:30013"/>
        <dbReference type="ChEBI" id="CHEBI:30616"/>
        <dbReference type="ChEBI" id="CHEBI:61977"/>
        <dbReference type="ChEBI" id="CHEBI:456216"/>
        <dbReference type="EC" id="2.7.11.1"/>
    </reaction>
</comment>
<dbReference type="PROSITE" id="PS50011">
    <property type="entry name" value="PROTEIN_KINASE_DOM"/>
    <property type="match status" value="1"/>
</dbReference>
<dbReference type="InterPro" id="IPR011993">
    <property type="entry name" value="PH-like_dom_sf"/>
</dbReference>
<reference evidence="20 21" key="1">
    <citation type="journal article" date="2018" name="New Phytol.">
        <title>Phylogenomics of Endogonaceae and evolution of mycorrhizas within Mucoromycota.</title>
        <authorList>
            <person name="Chang Y."/>
            <person name="Desiro A."/>
            <person name="Na H."/>
            <person name="Sandor L."/>
            <person name="Lipzen A."/>
            <person name="Clum A."/>
            <person name="Barry K."/>
            <person name="Grigoriev I.V."/>
            <person name="Martin F.M."/>
            <person name="Stajich J.E."/>
            <person name="Smith M.E."/>
            <person name="Bonito G."/>
            <person name="Spatafora J.W."/>
        </authorList>
    </citation>
    <scope>NUCLEOTIDE SEQUENCE [LARGE SCALE GENOMIC DNA]</scope>
    <source>
        <strain evidence="20 21">AD002</strain>
    </source>
</reference>
<name>A0A433QNW4_9FUNG</name>
<sequence length="1419" mass="160649">MQNGQYYQQDPQWPARQQQLIDTITHPDLNDSLNLTAPVTIDSLLDTLTALYHDCKAWCDANEDVIQKVTSLRLNKDDFEIIKPLAKGQFGTVSIVRSKIDGVVYAMKILEKENLLKQKEQAFFMEERNVLSSAHNSHWIPALHAAFQDAECLYLVMEYAAGGDLYSIQDRREGLVLEEQAARFYIAETVLAVQALHEMQYVHRDIKPQNILISSTGHIKLADFGSCIRLNANKTVTSPIPVGTCDYISPEVLRAGEGDVSYGVEVDWWSVGILLYELLQGEPPFASDSLAETYGKIMEAEVRGWWACEGDDYEMTGWMKTMKHLQFNPDIPVSSEAKDLIRRFLCPKEQRLGKNGIKEIREHAFFRGIDWDRIEQVMPPFLPVIRSPDDTSNFSIHDEEDGAPVFSNNSRRLSASSRRDFEGNNLPFIGFTFLQNISGAQTNPSTKNATSSTSSAHLTAALNDALRRLADQERLASQLEKDKSRLQSDLDQLRKPASVTQPSSPTFSGGVARRALEFSDLGLKNQLADAQRRIDDLERDRRRVQSELDAVKKFRSPASEPADDAEKRRLRAELEGERWERDTLERKYGELLAEVEVERGRREHLERAMAEIQKGEGTTRGSQRSVIWLQKELEKVKGELKMAEERSMRNEGTGAAASAAEDIGKEREEARKKVEDEVAKRVEAEKRVEELEKMIESGAAQRKEDEEGARRRLEEDIAELKAESEKLRVELSATLDRQQDFESQVTNLTTQLRAESQLRQTSDSRAYDLLAKLTHLQSATTEAETARQKGDRRLSEQLQPYKSQIDELQNQLSLERLENAQLKIEAEHARKEVERRREEFDRLTSRTDELVRLNERMQAQIDAAAAAEPSLPALDAGAGDRSISLSIFKRERAGSRRLQQQLEVVERKWMQSEKEVERLRKEEGLHQSGTHRSGEGSVAGEERDGMRGSLAMSISAGKRGGGMANTALSRSPGMEVDSFGDDDLQGSLRVSWAIPNRSVKQNFRTMSVKVIDFRIFVFEDNIVLDPNAGIEVADLRADVFAVRTVSKNELVHMPTRDLECMFQVRSSNMDNLVHPLASSSSRSATHGTRIKNLERDIAYEEELRAAAGKMMDQWKDQKQHQDHHDVARQQYETSGERIRRMALEIETLKTGNAEPSTPLVRKDTTSSTKTHTSSSSNAMTSSATPSTASEDYTPEQQDRIQQIERQIEFEMRYLDGARRNQAAATSLLGTLISNPKQKMWRKEVDHTIQQAMLRVEGLKSELEKVKTGFKNGTLDPSTLRRLLPAFENPVIVSGAISDVQEIKGHIFKAKTFTALTVCQQCHDTLWGATKSAFECSECKLVIHKHCLPLVIPTCQEQQALRDAKPYYFQARDVIERRRWMQVLEHLRRVAVLQRSREEMEGEAEAETGRPNGGDGPGQW</sequence>
<feature type="region of interest" description="Disordered" evidence="16">
    <location>
        <begin position="1397"/>
        <end position="1419"/>
    </location>
</feature>
<feature type="compositionally biased region" description="Low complexity" evidence="16">
    <location>
        <begin position="1165"/>
        <end position="1189"/>
    </location>
</feature>